<comment type="caution">
    <text evidence="1">The sequence shown here is derived from an EMBL/GenBank/DDBJ whole genome shotgun (WGS) entry which is preliminary data.</text>
</comment>
<name>A0ABQ6A9N5_9PROT</name>
<reference evidence="2" key="1">
    <citation type="journal article" date="2019" name="Int. J. Syst. Evol. Microbiol.">
        <title>The Global Catalogue of Microorganisms (GCM) 10K type strain sequencing project: providing services to taxonomists for standard genome sequencing and annotation.</title>
        <authorList>
            <consortium name="The Broad Institute Genomics Platform"/>
            <consortium name="The Broad Institute Genome Sequencing Center for Infectious Disease"/>
            <person name="Wu L."/>
            <person name="Ma J."/>
        </authorList>
    </citation>
    <scope>NUCLEOTIDE SEQUENCE [LARGE SCALE GENOMIC DNA]</scope>
    <source>
        <strain evidence="2">NBRC 112502</strain>
    </source>
</reference>
<gene>
    <name evidence="1" type="ORF">GCM10010909_26880</name>
</gene>
<keyword evidence="2" id="KW-1185">Reference proteome</keyword>
<dbReference type="Proteomes" id="UP001156641">
    <property type="component" value="Unassembled WGS sequence"/>
</dbReference>
<accession>A0ABQ6A9N5</accession>
<protein>
    <submittedName>
        <fullName evidence="1">Uncharacterized protein</fullName>
    </submittedName>
</protein>
<dbReference type="EMBL" id="BSOS01000073">
    <property type="protein sequence ID" value="GLR68007.1"/>
    <property type="molecule type" value="Genomic_DNA"/>
</dbReference>
<evidence type="ECO:0000313" key="2">
    <source>
        <dbReference type="Proteomes" id="UP001156641"/>
    </source>
</evidence>
<proteinExistence type="predicted"/>
<evidence type="ECO:0000313" key="1">
    <source>
        <dbReference type="EMBL" id="GLR68007.1"/>
    </source>
</evidence>
<organism evidence="1 2">
    <name type="scientific">Acidocella aquatica</name>
    <dbReference type="NCBI Taxonomy" id="1922313"/>
    <lineage>
        <taxon>Bacteria</taxon>
        <taxon>Pseudomonadati</taxon>
        <taxon>Pseudomonadota</taxon>
        <taxon>Alphaproteobacteria</taxon>
        <taxon>Acetobacterales</taxon>
        <taxon>Acidocellaceae</taxon>
        <taxon>Acidocella</taxon>
    </lineage>
</organism>
<sequence length="85" mass="8982">MELAPGFVAGPSKTELYLLADYQAELGKRMPDTALAASYLALASAVPITVARYRQVNALLCVSATPARAKAIQSAAEAFRQQGAR</sequence>